<organism evidence="7 8">
    <name type="scientific">Syncephalis pseudoplumigaleata</name>
    <dbReference type="NCBI Taxonomy" id="1712513"/>
    <lineage>
        <taxon>Eukaryota</taxon>
        <taxon>Fungi</taxon>
        <taxon>Fungi incertae sedis</taxon>
        <taxon>Zoopagomycota</taxon>
        <taxon>Zoopagomycotina</taxon>
        <taxon>Zoopagomycetes</taxon>
        <taxon>Zoopagales</taxon>
        <taxon>Piptocephalidaceae</taxon>
        <taxon>Syncephalis</taxon>
    </lineage>
</organism>
<keyword evidence="8" id="KW-1185">Reference proteome</keyword>
<gene>
    <name evidence="7" type="ORF">SYNPS1DRAFT_26921</name>
</gene>
<dbReference type="SUPFAM" id="SSF48264">
    <property type="entry name" value="Cytochrome P450"/>
    <property type="match status" value="1"/>
</dbReference>
<dbReference type="GO" id="GO:0004497">
    <property type="term" value="F:monooxygenase activity"/>
    <property type="evidence" value="ECO:0007669"/>
    <property type="project" value="UniProtKB-KW"/>
</dbReference>
<evidence type="ECO:0000313" key="8">
    <source>
        <dbReference type="Proteomes" id="UP000278143"/>
    </source>
</evidence>
<keyword evidence="3 5" id="KW-0479">Metal-binding</keyword>
<dbReference type="PRINTS" id="PR00385">
    <property type="entry name" value="P450"/>
</dbReference>
<evidence type="ECO:0000256" key="5">
    <source>
        <dbReference type="PIRSR" id="PIRSR602401-1"/>
    </source>
</evidence>
<evidence type="ECO:0000256" key="4">
    <source>
        <dbReference type="ARBA" id="ARBA00023004"/>
    </source>
</evidence>
<keyword evidence="6" id="KW-0503">Monooxygenase</keyword>
<evidence type="ECO:0000256" key="6">
    <source>
        <dbReference type="RuleBase" id="RU000461"/>
    </source>
</evidence>
<dbReference type="OrthoDB" id="1470350at2759"/>
<comment type="cofactor">
    <cofactor evidence="1 5">
        <name>heme</name>
        <dbReference type="ChEBI" id="CHEBI:30413"/>
    </cofactor>
</comment>
<keyword evidence="6" id="KW-0560">Oxidoreductase</keyword>
<dbReference type="PANTHER" id="PTHR24305">
    <property type="entry name" value="CYTOCHROME P450"/>
    <property type="match status" value="1"/>
</dbReference>
<dbReference type="Gene3D" id="1.10.630.10">
    <property type="entry name" value="Cytochrome P450"/>
    <property type="match status" value="1"/>
</dbReference>
<protein>
    <submittedName>
        <fullName evidence="7">Cytochrome P450</fullName>
    </submittedName>
</protein>
<dbReference type="Pfam" id="PF00067">
    <property type="entry name" value="p450"/>
    <property type="match status" value="1"/>
</dbReference>
<dbReference type="InterPro" id="IPR002401">
    <property type="entry name" value="Cyt_P450_E_grp-I"/>
</dbReference>
<feature type="binding site" description="axial binding residue" evidence="5">
    <location>
        <position position="442"/>
    </location>
    <ligand>
        <name>heme</name>
        <dbReference type="ChEBI" id="CHEBI:30413"/>
    </ligand>
    <ligandPart>
        <name>Fe</name>
        <dbReference type="ChEBI" id="CHEBI:18248"/>
    </ligandPart>
</feature>
<keyword evidence="5 6" id="KW-0349">Heme</keyword>
<keyword evidence="4 5" id="KW-0408">Iron</keyword>
<dbReference type="InterPro" id="IPR050121">
    <property type="entry name" value="Cytochrome_P450_monoxygenase"/>
</dbReference>
<sequence length="499" mass="57072">MFSLLFDWWPVIAAALAAWLIAKIVQNDVMSPLAKIPGPWCFLQRRFDMVIGIVCEDAPHRFLRQYHKYGPIFRLDSDSVIVADVEAVRLLHSSNRFRKAEHYKAMEFHQDNIFSTRDVDYHRKMIRVVGPTFSNSSINGMEAMIYETGVEKLLDKVEKFATSSDTFDILQYITYMTLDIIGKVVFDSSFDLLLAEKVEEAEPPVIKWLREVSALGMLRYVLGPLCNRWVFPSHFASDKSLIEFARNAVRKCEEKAGQAAQESTQKTILYQLIKAEDPETGERLTEDQLIAESVIQIMAGTDTVALTTTWTLHLLLENPHTYQLLVKELCVALPDRNARVTHSQLKSLPYLNAVLYESMRILPVTASGNPKQMPPGGETICGHHIPEKYVVYPMTYIVHRMKEVYGPDPEEFRPGRWIDASAEQLDLMRRMFLGFSLGSRACVGQTLAWVELRLALATLLRRFDFHVPDDAKVDMTPVLQFTLRPRARQFLVKAEPRAM</sequence>
<dbReference type="InterPro" id="IPR001128">
    <property type="entry name" value="Cyt_P450"/>
</dbReference>
<dbReference type="InterPro" id="IPR017972">
    <property type="entry name" value="Cyt_P450_CS"/>
</dbReference>
<dbReference type="PANTHER" id="PTHR24305:SF166">
    <property type="entry name" value="CYTOCHROME P450 12A4, MITOCHONDRIAL-RELATED"/>
    <property type="match status" value="1"/>
</dbReference>
<dbReference type="GO" id="GO:0020037">
    <property type="term" value="F:heme binding"/>
    <property type="evidence" value="ECO:0007669"/>
    <property type="project" value="InterPro"/>
</dbReference>
<dbReference type="GO" id="GO:0016705">
    <property type="term" value="F:oxidoreductase activity, acting on paired donors, with incorporation or reduction of molecular oxygen"/>
    <property type="evidence" value="ECO:0007669"/>
    <property type="project" value="InterPro"/>
</dbReference>
<comment type="similarity">
    <text evidence="2 6">Belongs to the cytochrome P450 family.</text>
</comment>
<dbReference type="PROSITE" id="PS00086">
    <property type="entry name" value="CYTOCHROME_P450"/>
    <property type="match status" value="1"/>
</dbReference>
<evidence type="ECO:0000256" key="1">
    <source>
        <dbReference type="ARBA" id="ARBA00001971"/>
    </source>
</evidence>
<dbReference type="EMBL" id="KZ989210">
    <property type="protein sequence ID" value="RKP27417.1"/>
    <property type="molecule type" value="Genomic_DNA"/>
</dbReference>
<evidence type="ECO:0000256" key="3">
    <source>
        <dbReference type="ARBA" id="ARBA00022723"/>
    </source>
</evidence>
<evidence type="ECO:0000256" key="2">
    <source>
        <dbReference type="ARBA" id="ARBA00010617"/>
    </source>
</evidence>
<dbReference type="PRINTS" id="PR00463">
    <property type="entry name" value="EP450I"/>
</dbReference>
<reference evidence="8" key="1">
    <citation type="journal article" date="2018" name="Nat. Microbiol.">
        <title>Leveraging single-cell genomics to expand the fungal tree of life.</title>
        <authorList>
            <person name="Ahrendt S.R."/>
            <person name="Quandt C.A."/>
            <person name="Ciobanu D."/>
            <person name="Clum A."/>
            <person name="Salamov A."/>
            <person name="Andreopoulos B."/>
            <person name="Cheng J.F."/>
            <person name="Woyke T."/>
            <person name="Pelin A."/>
            <person name="Henrissat B."/>
            <person name="Reynolds N.K."/>
            <person name="Benny G.L."/>
            <person name="Smith M.E."/>
            <person name="James T.Y."/>
            <person name="Grigoriev I.V."/>
        </authorList>
    </citation>
    <scope>NUCLEOTIDE SEQUENCE [LARGE SCALE GENOMIC DNA]</scope>
    <source>
        <strain evidence="8">Benny S71-1</strain>
    </source>
</reference>
<dbReference type="Proteomes" id="UP000278143">
    <property type="component" value="Unassembled WGS sequence"/>
</dbReference>
<evidence type="ECO:0000313" key="7">
    <source>
        <dbReference type="EMBL" id="RKP27417.1"/>
    </source>
</evidence>
<name>A0A4P9Z4C1_9FUNG</name>
<accession>A0A4P9Z4C1</accession>
<dbReference type="GO" id="GO:0005506">
    <property type="term" value="F:iron ion binding"/>
    <property type="evidence" value="ECO:0007669"/>
    <property type="project" value="InterPro"/>
</dbReference>
<dbReference type="InterPro" id="IPR036396">
    <property type="entry name" value="Cyt_P450_sf"/>
</dbReference>
<proteinExistence type="inferred from homology"/>
<dbReference type="AlphaFoldDB" id="A0A4P9Z4C1"/>